<name>A0A194X047_MOLSC</name>
<dbReference type="OrthoDB" id="4740316at2759"/>
<dbReference type="RefSeq" id="XP_018067928.1">
    <property type="nucleotide sequence ID" value="XM_018222868.1"/>
</dbReference>
<gene>
    <name evidence="1" type="ORF">LY89DRAFT_785236</name>
</gene>
<dbReference type="InParanoid" id="A0A194X047"/>
<evidence type="ECO:0000313" key="2">
    <source>
        <dbReference type="Proteomes" id="UP000070700"/>
    </source>
</evidence>
<proteinExistence type="predicted"/>
<protein>
    <recommendedName>
        <fullName evidence="3">ABM domain-containing protein</fullName>
    </recommendedName>
</protein>
<dbReference type="GeneID" id="28832594"/>
<dbReference type="KEGG" id="psco:LY89DRAFT_785236"/>
<accession>A0A194X047</accession>
<organism evidence="1 2">
    <name type="scientific">Mollisia scopiformis</name>
    <name type="common">Conifer needle endophyte fungus</name>
    <name type="synonym">Phialocephala scopiformis</name>
    <dbReference type="NCBI Taxonomy" id="149040"/>
    <lineage>
        <taxon>Eukaryota</taxon>
        <taxon>Fungi</taxon>
        <taxon>Dikarya</taxon>
        <taxon>Ascomycota</taxon>
        <taxon>Pezizomycotina</taxon>
        <taxon>Leotiomycetes</taxon>
        <taxon>Helotiales</taxon>
        <taxon>Mollisiaceae</taxon>
        <taxon>Mollisia</taxon>
    </lineage>
</organism>
<dbReference type="EMBL" id="KQ947422">
    <property type="protein sequence ID" value="KUJ13573.1"/>
    <property type="molecule type" value="Genomic_DNA"/>
</dbReference>
<dbReference type="AlphaFoldDB" id="A0A194X047"/>
<dbReference type="Proteomes" id="UP000070700">
    <property type="component" value="Unassembled WGS sequence"/>
</dbReference>
<reference evidence="1 2" key="1">
    <citation type="submission" date="2015-10" db="EMBL/GenBank/DDBJ databases">
        <title>Full genome of DAOMC 229536 Phialocephala scopiformis, a fungal endophyte of spruce producing the potent anti-insectan compound rugulosin.</title>
        <authorList>
            <consortium name="DOE Joint Genome Institute"/>
            <person name="Walker A.K."/>
            <person name="Frasz S.L."/>
            <person name="Seifert K.A."/>
            <person name="Miller J.D."/>
            <person name="Mondo S.J."/>
            <person name="Labutti K."/>
            <person name="Lipzen A."/>
            <person name="Dockter R."/>
            <person name="Kennedy M."/>
            <person name="Grigoriev I.V."/>
            <person name="Spatafora J.W."/>
        </authorList>
    </citation>
    <scope>NUCLEOTIDE SEQUENCE [LARGE SCALE GENOMIC DNA]</scope>
    <source>
        <strain evidence="1 2">CBS 120377</strain>
    </source>
</reference>
<keyword evidence="2" id="KW-1185">Reference proteome</keyword>
<evidence type="ECO:0008006" key="3">
    <source>
        <dbReference type="Google" id="ProtNLM"/>
    </source>
</evidence>
<evidence type="ECO:0000313" key="1">
    <source>
        <dbReference type="EMBL" id="KUJ13573.1"/>
    </source>
</evidence>
<sequence length="210" mass="23224">MPPITKIWFAKIKPSTKTDSPEFHDIWTTVLQFCNQQSGKEAAGHTLWQDINDSKNLIFISGYPSQESTDAADSLYVKTHAPKLMEFVENDGIVQLSRDVTELPIKDAFVSLGLYGQGQGGGAAGFEKSSKGIQSLLQGMEGNTGTLSGKDEWPAILRRRKGLAPDTNAEDTVVVVSGWKSDQYYQSAVKRLNQQSLPPRKLSIYKKIME</sequence>